<keyword evidence="2" id="KW-1185">Reference proteome</keyword>
<dbReference type="Proteomes" id="UP001060085">
    <property type="component" value="Linkage Group LG03"/>
</dbReference>
<comment type="caution">
    <text evidence="1">The sequence shown here is derived from an EMBL/GenBank/DDBJ whole genome shotgun (WGS) entry which is preliminary data.</text>
</comment>
<reference evidence="2" key="1">
    <citation type="journal article" date="2023" name="Nat. Plants">
        <title>Single-cell RNA sequencing provides a high-resolution roadmap for understanding the multicellular compartmentation of specialized metabolism.</title>
        <authorList>
            <person name="Sun S."/>
            <person name="Shen X."/>
            <person name="Li Y."/>
            <person name="Li Y."/>
            <person name="Wang S."/>
            <person name="Li R."/>
            <person name="Zhang H."/>
            <person name="Shen G."/>
            <person name="Guo B."/>
            <person name="Wei J."/>
            <person name="Xu J."/>
            <person name="St-Pierre B."/>
            <person name="Chen S."/>
            <person name="Sun C."/>
        </authorList>
    </citation>
    <scope>NUCLEOTIDE SEQUENCE [LARGE SCALE GENOMIC DNA]</scope>
</reference>
<proteinExistence type="predicted"/>
<sequence length="879" mass="96600">MAFPNNICLILFSFSFSVFFCKTSSSLSEAGFLLTFKGSIEDPLNSLSGWSNTSAIHHCNWTGVTCTGTFPPSLYSLDLQNFNLSGEISPSICQLPKLTHLNLAYNLFNQPIPLHLSRCVSLETLNISNNLVWGTIPDQISEFGSLKVLDLSRNHVEGKIPETIGSLTNLRVLNLASNLISGTVPEVLGNITELMVLDMSENPFLDSQIPSDIGKLYRLEKLLLQSSGFYGEIPNTFEGLSRLSILDLSGNNLSGIFPPIGNFLPNLVSFDISQNKLFGSFPNGICQAKGLKNLGLHTNFFNGSIPNDLVQDCLNLERFQVQNNMFSGKFPSSLWSLSKIKLIRAENNNFSGVIPDSISKAIELEQVQIDNNSFISTLPQGLGLIRGLYRFSASQNGLYGEIPPNFCDSPVMSIINLSHNYLSGKIPELNNCKKLVSLSLADNNLVGGIPGSLAELPVLTYLDLSHNNLTGPIPEDLQDLKLALFNVSFNSLSGKVPSSLISGLPASFLQGNPDLCGPGLPNSCSGEKFAHKMVNLSRLTIALISMALVVAMVLIALGTYMMFKSYKQKSHQMSSWHFVFFYPLRLTEFDLLTAMDQKGSQENGVFGRVHLITLPTGENVVVKKLETFGSQSSKALKTEVKTLAKIRHKNIIKILGFCYTSDSILLIYENVARGSLGDLIGKQDFQLPWSIRLRIAIGIAQGLAYLHRDYLPHLLHRNIKSNNILLDDVFEPKLTDFALDRIVGEAAFRSSLASESEPSCYLAPEHGYTKKATEVMDTYSFGVILLELITGRGAEQKKASSGPLDVVKWVRRKINISNGASQVLDPKISPNSHKEMVRALEIALQCTNVNPEKRPESMSEVLRMLQSIKSSTESSRGSS</sequence>
<gene>
    <name evidence="1" type="ORF">M9H77_11817</name>
</gene>
<organism evidence="1 2">
    <name type="scientific">Catharanthus roseus</name>
    <name type="common">Madagascar periwinkle</name>
    <name type="synonym">Vinca rosea</name>
    <dbReference type="NCBI Taxonomy" id="4058"/>
    <lineage>
        <taxon>Eukaryota</taxon>
        <taxon>Viridiplantae</taxon>
        <taxon>Streptophyta</taxon>
        <taxon>Embryophyta</taxon>
        <taxon>Tracheophyta</taxon>
        <taxon>Spermatophyta</taxon>
        <taxon>Magnoliopsida</taxon>
        <taxon>eudicotyledons</taxon>
        <taxon>Gunneridae</taxon>
        <taxon>Pentapetalae</taxon>
        <taxon>asterids</taxon>
        <taxon>lamiids</taxon>
        <taxon>Gentianales</taxon>
        <taxon>Apocynaceae</taxon>
        <taxon>Rauvolfioideae</taxon>
        <taxon>Vinceae</taxon>
        <taxon>Catharanthinae</taxon>
        <taxon>Catharanthus</taxon>
    </lineage>
</organism>
<accession>A0ACC0BFU4</accession>
<evidence type="ECO:0000313" key="2">
    <source>
        <dbReference type="Proteomes" id="UP001060085"/>
    </source>
</evidence>
<evidence type="ECO:0000313" key="1">
    <source>
        <dbReference type="EMBL" id="KAI5671453.1"/>
    </source>
</evidence>
<dbReference type="EMBL" id="CM044703">
    <property type="protein sequence ID" value="KAI5671453.1"/>
    <property type="molecule type" value="Genomic_DNA"/>
</dbReference>
<name>A0ACC0BFU4_CATRO</name>
<protein>
    <submittedName>
        <fullName evidence="1">Uncharacterized protein</fullName>
    </submittedName>
</protein>